<organism evidence="3 4">
    <name type="scientific">Sanguibacteroides justesenii</name>
    <dbReference type="NCBI Taxonomy" id="1547597"/>
    <lineage>
        <taxon>Bacteria</taxon>
        <taxon>Pseudomonadati</taxon>
        <taxon>Bacteroidota</taxon>
        <taxon>Bacteroidia</taxon>
        <taxon>Bacteroidales</taxon>
        <taxon>Porphyromonadaceae</taxon>
        <taxon>Sanguibacteroides</taxon>
    </lineage>
</organism>
<protein>
    <submittedName>
        <fullName evidence="3">Cobalt chelatase</fullName>
    </submittedName>
</protein>
<dbReference type="Proteomes" id="UP000031980">
    <property type="component" value="Unassembled WGS sequence"/>
</dbReference>
<sequence>MKNILFVILLLLFHITLFGHGEGFKESDIFKTVGPNDKIALLVVHFGTTHDDTRALTIDAINQKMKKEFQTIEVREAYTSRMIIRRLKEKGVRKPNPTEALNKLATEGYTHIIIQSTNIIEGVEMESLRRDAAQLQSKFKDIRIGNPLLYSPEDYLKAIKAIAAELKGKTKGECVFVCHGTYHPGNASYGMLDYMMKAEGHKNYHIGTIEGYPTFENVLSGLKSSGSKEVTLIPFMFVAGDHAKNDIAKEWKEKLEKNGYRVSLFLKGLGEHSRIQDIFIQHARYAATHKKEDIVTKKKKYEISDDIE</sequence>
<dbReference type="PIRSF" id="PIRSF033579">
    <property type="entry name" value="Anaer_Co_chel"/>
    <property type="match status" value="1"/>
</dbReference>
<dbReference type="Gene3D" id="3.40.50.1400">
    <property type="match status" value="2"/>
</dbReference>
<dbReference type="SUPFAM" id="SSF53800">
    <property type="entry name" value="Chelatase"/>
    <property type="match status" value="1"/>
</dbReference>
<keyword evidence="4" id="KW-1185">Reference proteome</keyword>
<evidence type="ECO:0000313" key="3">
    <source>
        <dbReference type="EMBL" id="KIO44272.1"/>
    </source>
</evidence>
<name>A0A0C3NDU0_9PORP</name>
<dbReference type="GO" id="GO:0046872">
    <property type="term" value="F:metal ion binding"/>
    <property type="evidence" value="ECO:0007669"/>
    <property type="project" value="UniProtKB-KW"/>
</dbReference>
<feature type="binding site" evidence="2">
    <location>
        <position position="210"/>
    </location>
    <ligand>
        <name>Co(2+)</name>
        <dbReference type="ChEBI" id="CHEBI:48828"/>
    </ligand>
</feature>
<feature type="binding site" evidence="2">
    <location>
        <position position="179"/>
    </location>
    <ligand>
        <name>Co(2+)</name>
        <dbReference type="ChEBI" id="CHEBI:48828"/>
    </ligand>
</feature>
<dbReference type="CDD" id="cd03412">
    <property type="entry name" value="CbiK_N"/>
    <property type="match status" value="1"/>
</dbReference>
<keyword evidence="2" id="KW-0170">Cobalt</keyword>
<dbReference type="RefSeq" id="WP_041505177.1">
    <property type="nucleotide sequence ID" value="NZ_JPIU01000039.1"/>
</dbReference>
<proteinExistence type="predicted"/>
<evidence type="ECO:0000256" key="1">
    <source>
        <dbReference type="PIRSR" id="PIRSR033579-1"/>
    </source>
</evidence>
<feature type="active site" description="Proton acceptor" evidence="1">
    <location>
        <position position="179"/>
    </location>
</feature>
<dbReference type="Pfam" id="PF06180">
    <property type="entry name" value="CbiK"/>
    <property type="match status" value="1"/>
</dbReference>
<accession>A0A0C3NDU0</accession>
<dbReference type="OrthoDB" id="9770331at2"/>
<reference evidence="3 4" key="1">
    <citation type="submission" date="2014-07" db="EMBL/GenBank/DDBJ databases">
        <title>Porphyromonadaceae bacterium OUH 308042 = ATCC BAA-2681 = DSM 28342 draft genome.</title>
        <authorList>
            <person name="Sydenham T.V."/>
            <person name="Hasman H."/>
            <person name="Justensen U.S."/>
        </authorList>
    </citation>
    <scope>NUCLEOTIDE SEQUENCE [LARGE SCALE GENOMIC DNA]</scope>
    <source>
        <strain evidence="3 4">OUH 308042</strain>
    </source>
</reference>
<comment type="caution">
    <text evidence="3">The sequence shown here is derived from an EMBL/GenBank/DDBJ whole genome shotgun (WGS) entry which is preliminary data.</text>
</comment>
<evidence type="ECO:0000313" key="4">
    <source>
        <dbReference type="Proteomes" id="UP000031980"/>
    </source>
</evidence>
<dbReference type="CDD" id="cd03413">
    <property type="entry name" value="CbiK_C"/>
    <property type="match status" value="1"/>
</dbReference>
<feature type="binding site" evidence="2">
    <location>
        <position position="242"/>
    </location>
    <ligand>
        <name>Co(2+)</name>
        <dbReference type="ChEBI" id="CHEBI:48828"/>
    </ligand>
</feature>
<dbReference type="GO" id="GO:0016852">
    <property type="term" value="F:sirohydrochlorin cobaltochelatase activity"/>
    <property type="evidence" value="ECO:0007669"/>
    <property type="project" value="InterPro"/>
</dbReference>
<evidence type="ECO:0000256" key="2">
    <source>
        <dbReference type="PIRSR" id="PIRSR033579-3"/>
    </source>
</evidence>
<dbReference type="InterPro" id="IPR010388">
    <property type="entry name" value="Anaerobic_Co-chelatase"/>
</dbReference>
<keyword evidence="2" id="KW-0479">Metal-binding</keyword>
<dbReference type="GO" id="GO:0019251">
    <property type="term" value="P:anaerobic cobalamin biosynthetic process"/>
    <property type="evidence" value="ECO:0007669"/>
    <property type="project" value="InterPro"/>
</dbReference>
<dbReference type="EMBL" id="JPIU01000039">
    <property type="protein sequence ID" value="KIO44272.1"/>
    <property type="molecule type" value="Genomic_DNA"/>
</dbReference>
<dbReference type="AlphaFoldDB" id="A0A0C3NDU0"/>
<gene>
    <name evidence="3" type="ORF">BA92_08655</name>
</gene>